<evidence type="ECO:0000313" key="3">
    <source>
        <dbReference type="EMBL" id="CDJ44524.1"/>
    </source>
</evidence>
<dbReference type="AlphaFoldDB" id="U6L7J0"/>
<dbReference type="RefSeq" id="XP_013235272.1">
    <property type="nucleotide sequence ID" value="XM_013379818.1"/>
</dbReference>
<protein>
    <submittedName>
        <fullName evidence="3">Uncharacterized protein</fullName>
    </submittedName>
</protein>
<proteinExistence type="predicted"/>
<evidence type="ECO:0000256" key="1">
    <source>
        <dbReference type="SAM" id="MobiDB-lite"/>
    </source>
</evidence>
<dbReference type="VEuPathDB" id="ToxoDB:ETH2_1459700"/>
<dbReference type="OrthoDB" id="333502at2759"/>
<feature type="signal peptide" evidence="2">
    <location>
        <begin position="1"/>
        <end position="42"/>
    </location>
</feature>
<accession>U6L7J0</accession>
<dbReference type="EMBL" id="HG677236">
    <property type="protein sequence ID" value="CDJ44524.1"/>
    <property type="molecule type" value="Genomic_DNA"/>
</dbReference>
<organism evidence="3 4">
    <name type="scientific">Eimeria tenella</name>
    <name type="common">Coccidian parasite</name>
    <dbReference type="NCBI Taxonomy" id="5802"/>
    <lineage>
        <taxon>Eukaryota</taxon>
        <taxon>Sar</taxon>
        <taxon>Alveolata</taxon>
        <taxon>Apicomplexa</taxon>
        <taxon>Conoidasida</taxon>
        <taxon>Coccidia</taxon>
        <taxon>Eucoccidiorida</taxon>
        <taxon>Eimeriorina</taxon>
        <taxon>Eimeriidae</taxon>
        <taxon>Eimeria</taxon>
    </lineage>
</organism>
<gene>
    <name evidence="3" type="ORF">ETH_00033690</name>
</gene>
<evidence type="ECO:0000313" key="4">
    <source>
        <dbReference type="Proteomes" id="UP000030747"/>
    </source>
</evidence>
<dbReference type="GeneID" id="25255804"/>
<feature type="compositionally biased region" description="Low complexity" evidence="1">
    <location>
        <begin position="183"/>
        <end position="203"/>
    </location>
</feature>
<reference evidence="3" key="1">
    <citation type="submission" date="2013-10" db="EMBL/GenBank/DDBJ databases">
        <title>Genomic analysis of the causative agents of coccidiosis in chickens.</title>
        <authorList>
            <person name="Reid A.J."/>
            <person name="Blake D."/>
            <person name="Billington K."/>
            <person name="Browne H."/>
            <person name="Dunn M."/>
            <person name="Hung S."/>
            <person name="Kawahara F."/>
            <person name="Miranda-Saavedra D."/>
            <person name="Mourier T."/>
            <person name="Nagra H."/>
            <person name="Otto T.D."/>
            <person name="Rawlings N."/>
            <person name="Sanchez A."/>
            <person name="Sanders M."/>
            <person name="Subramaniam C."/>
            <person name="Tay Y."/>
            <person name="Dear P."/>
            <person name="Doerig C."/>
            <person name="Gruber A."/>
            <person name="Parkinson J."/>
            <person name="Shirley M."/>
            <person name="Wan K.L."/>
            <person name="Berriman M."/>
            <person name="Tomley F."/>
            <person name="Pain A."/>
        </authorList>
    </citation>
    <scope>NUCLEOTIDE SEQUENCE [LARGE SCALE GENOMIC DNA]</scope>
    <source>
        <strain evidence="3">Houghton</strain>
    </source>
</reference>
<evidence type="ECO:0000256" key="2">
    <source>
        <dbReference type="SAM" id="SignalP"/>
    </source>
</evidence>
<feature type="region of interest" description="Disordered" evidence="1">
    <location>
        <begin position="70"/>
        <end position="212"/>
    </location>
</feature>
<keyword evidence="2" id="KW-0732">Signal</keyword>
<reference evidence="3" key="2">
    <citation type="submission" date="2013-10" db="EMBL/GenBank/DDBJ databases">
        <authorList>
            <person name="Aslett M."/>
        </authorList>
    </citation>
    <scope>NUCLEOTIDE SEQUENCE [LARGE SCALE GENOMIC DNA]</scope>
    <source>
        <strain evidence="3">Houghton</strain>
    </source>
</reference>
<dbReference type="Proteomes" id="UP000030747">
    <property type="component" value="Unassembled WGS sequence"/>
</dbReference>
<feature type="compositionally biased region" description="Low complexity" evidence="1">
    <location>
        <begin position="147"/>
        <end position="172"/>
    </location>
</feature>
<feature type="compositionally biased region" description="Pro residues" evidence="1">
    <location>
        <begin position="78"/>
        <end position="88"/>
    </location>
</feature>
<keyword evidence="4" id="KW-1185">Reference proteome</keyword>
<sequence>MLSLGPLGGPPGAPQCFKGRSSWSTAARAVGLLLLLHQLAAAAAVSSSTGAPKLAFQGLLGTLARERNTPRQSILGPPGGPQWGPPGGPTCGGAWGPQGPLWGPPGAPTSTTLTPEASFQKAPRTSLHAKGRPKGGGGVGPKKKTAQQKQQQQLMLLKQQQKQQKLQQLGGFAKHKKAKKAAEGGAAAKGAAATRGPRKAAAAAEEDPDISAANLSTKELPYDLVPPEVFEVYKAFGRLGDPFAPHASLPPSRRIFLDRLFKGFTR</sequence>
<name>U6L7J0_EIMTE</name>
<dbReference type="VEuPathDB" id="ToxoDB:ETH_00033690"/>
<feature type="chain" id="PRO_5004673670" evidence="2">
    <location>
        <begin position="43"/>
        <end position="266"/>
    </location>
</feature>